<dbReference type="EMBL" id="MNBE01000037">
    <property type="protein sequence ID" value="OKP14966.1"/>
    <property type="molecule type" value="Genomic_DNA"/>
</dbReference>
<organism evidence="1 2">
    <name type="scientific">Penicillium subrubescens</name>
    <dbReference type="NCBI Taxonomy" id="1316194"/>
    <lineage>
        <taxon>Eukaryota</taxon>
        <taxon>Fungi</taxon>
        <taxon>Dikarya</taxon>
        <taxon>Ascomycota</taxon>
        <taxon>Pezizomycotina</taxon>
        <taxon>Eurotiomycetes</taxon>
        <taxon>Eurotiomycetidae</taxon>
        <taxon>Eurotiales</taxon>
        <taxon>Aspergillaceae</taxon>
        <taxon>Penicillium</taxon>
    </lineage>
</organism>
<proteinExistence type="predicted"/>
<protein>
    <recommendedName>
        <fullName evidence="3">F-box domain-containing protein</fullName>
    </recommendedName>
</protein>
<gene>
    <name evidence="1" type="ORF">PENSUB_4311</name>
</gene>
<accession>A0A1Q5UR67</accession>
<dbReference type="STRING" id="1316194.A0A1Q5UR67"/>
<dbReference type="AlphaFoldDB" id="A0A1Q5UR67"/>
<name>A0A1Q5UR67_9EURO</name>
<dbReference type="Proteomes" id="UP000186955">
    <property type="component" value="Unassembled WGS sequence"/>
</dbReference>
<sequence>MPTDILSHLRDALPSHSFRAIRSLEISCLHGLYHREQTLDNEWFGYWNGIWDNVKLMEGLLDLQVWLKLDQDVTREQEARLFKPLMGLELRDFKLEVTWPASKGSNALLLGAPFSLVRNNAPIPGKPEFGTEIVNGGPL</sequence>
<reference evidence="1 2" key="1">
    <citation type="submission" date="2016-10" db="EMBL/GenBank/DDBJ databases">
        <title>Genome sequence of the ascomycete fungus Penicillium subrubescens.</title>
        <authorList>
            <person name="De Vries R.P."/>
            <person name="Peng M."/>
            <person name="Dilokpimol A."/>
            <person name="Hilden K."/>
            <person name="Makela M.R."/>
            <person name="Grigoriev I."/>
            <person name="Riley R."/>
            <person name="Granchi Z."/>
        </authorList>
    </citation>
    <scope>NUCLEOTIDE SEQUENCE [LARGE SCALE GENOMIC DNA]</scope>
    <source>
        <strain evidence="1 2">CBS 132785</strain>
    </source>
</reference>
<evidence type="ECO:0008006" key="3">
    <source>
        <dbReference type="Google" id="ProtNLM"/>
    </source>
</evidence>
<keyword evidence="2" id="KW-1185">Reference proteome</keyword>
<evidence type="ECO:0000313" key="1">
    <source>
        <dbReference type="EMBL" id="OKP14966.1"/>
    </source>
</evidence>
<evidence type="ECO:0000313" key="2">
    <source>
        <dbReference type="Proteomes" id="UP000186955"/>
    </source>
</evidence>
<comment type="caution">
    <text evidence="1">The sequence shown here is derived from an EMBL/GenBank/DDBJ whole genome shotgun (WGS) entry which is preliminary data.</text>
</comment>